<evidence type="ECO:0000256" key="3">
    <source>
        <dbReference type="ARBA" id="ARBA00022801"/>
    </source>
</evidence>
<keyword evidence="3" id="KW-0378">Hydrolase</keyword>
<sequence length="120" mass="13692">MAKNKPPSLLLEPQESGLFVAANLSLTDEAKRLYANIDEGLIYKMSWAFTVAEEAYNKDTHTRTILKIKKVYDVSAVSIPANADTDISARSYFDGVIEREQQERLERRKKLLKIKLMTEV</sequence>
<evidence type="ECO:0000313" key="5">
    <source>
        <dbReference type="EMBL" id="EKC72209.1"/>
    </source>
</evidence>
<evidence type="ECO:0000256" key="1">
    <source>
        <dbReference type="ARBA" id="ARBA00022612"/>
    </source>
</evidence>
<evidence type="ECO:0000256" key="2">
    <source>
        <dbReference type="ARBA" id="ARBA00022670"/>
    </source>
</evidence>
<keyword evidence="1" id="KW-1188">Viral release from host cell</keyword>
<dbReference type="AlphaFoldDB" id="K1TX83"/>
<comment type="caution">
    <text evidence="5">The sequence shown here is derived from an EMBL/GenBank/DDBJ whole genome shotgun (WGS) entry which is preliminary data.</text>
</comment>
<organism evidence="5">
    <name type="scientific">human gut metagenome</name>
    <dbReference type="NCBI Taxonomy" id="408170"/>
    <lineage>
        <taxon>unclassified sequences</taxon>
        <taxon>metagenomes</taxon>
        <taxon>organismal metagenomes</taxon>
    </lineage>
</organism>
<name>K1TX83_9ZZZZ</name>
<evidence type="ECO:0000259" key="4">
    <source>
        <dbReference type="Pfam" id="PF04586"/>
    </source>
</evidence>
<dbReference type="InterPro" id="IPR054613">
    <property type="entry name" value="Peptidase_S78_dom"/>
</dbReference>
<accession>K1TX83</accession>
<dbReference type="GO" id="GO:0006508">
    <property type="term" value="P:proteolysis"/>
    <property type="evidence" value="ECO:0007669"/>
    <property type="project" value="UniProtKB-KW"/>
</dbReference>
<proteinExistence type="predicted"/>
<dbReference type="Pfam" id="PF04586">
    <property type="entry name" value="Peptidase_S78"/>
    <property type="match status" value="1"/>
</dbReference>
<reference evidence="5" key="1">
    <citation type="journal article" date="2013" name="Environ. Microbiol.">
        <title>Microbiota from the distal guts of lean and obese adolescents exhibit partial functional redundancy besides clear differences in community structure.</title>
        <authorList>
            <person name="Ferrer M."/>
            <person name="Ruiz A."/>
            <person name="Lanza F."/>
            <person name="Haange S.B."/>
            <person name="Oberbach A."/>
            <person name="Till H."/>
            <person name="Bargiela R."/>
            <person name="Campoy C."/>
            <person name="Segura M.T."/>
            <person name="Richter M."/>
            <person name="von Bergen M."/>
            <person name="Seifert J."/>
            <person name="Suarez A."/>
        </authorList>
    </citation>
    <scope>NUCLEOTIDE SEQUENCE</scope>
</reference>
<keyword evidence="2 5" id="KW-0645">Protease</keyword>
<gene>
    <name evidence="5" type="ORF">OBE_03002</name>
</gene>
<dbReference type="EMBL" id="AJWZ01001985">
    <property type="protein sequence ID" value="EKC72209.1"/>
    <property type="molecule type" value="Genomic_DNA"/>
</dbReference>
<feature type="domain" description="Prohead serine protease" evidence="4">
    <location>
        <begin position="8"/>
        <end position="90"/>
    </location>
</feature>
<dbReference type="GO" id="GO:0008233">
    <property type="term" value="F:peptidase activity"/>
    <property type="evidence" value="ECO:0007669"/>
    <property type="project" value="UniProtKB-KW"/>
</dbReference>
<protein>
    <submittedName>
        <fullName evidence="5">Phage prohead protease, family</fullName>
    </submittedName>
</protein>